<reference evidence="2 3" key="1">
    <citation type="submission" date="2018-03" db="EMBL/GenBank/DDBJ databases">
        <title>Genomic Encyclopedia of Archaeal and Bacterial Type Strains, Phase II (KMG-II): from individual species to whole genera.</title>
        <authorList>
            <person name="Goeker M."/>
        </authorList>
    </citation>
    <scope>NUCLEOTIDE SEQUENCE [LARGE SCALE GENOMIC DNA]</scope>
    <source>
        <strain evidence="2 3">DSM 25027</strain>
    </source>
</reference>
<feature type="domain" description="Cyclic nucleotide-binding" evidence="1">
    <location>
        <begin position="33"/>
        <end position="121"/>
    </location>
</feature>
<dbReference type="CDD" id="cd00038">
    <property type="entry name" value="CAP_ED"/>
    <property type="match status" value="1"/>
</dbReference>
<organism evidence="2 3">
    <name type="scientific">Flagellimonas meridianipacifica</name>
    <dbReference type="NCBI Taxonomy" id="1080225"/>
    <lineage>
        <taxon>Bacteria</taxon>
        <taxon>Pseudomonadati</taxon>
        <taxon>Bacteroidota</taxon>
        <taxon>Flavobacteriia</taxon>
        <taxon>Flavobacteriales</taxon>
        <taxon>Flavobacteriaceae</taxon>
        <taxon>Flagellimonas</taxon>
    </lineage>
</organism>
<dbReference type="Proteomes" id="UP000237640">
    <property type="component" value="Unassembled WGS sequence"/>
</dbReference>
<sequence length="194" mass="22771">MNDETFLRLKAFFPQVNFQGLDESWFRSLWVEKTFNQYDIITEAGSIEHYFYFVLEGVQALYILNEKGQKVVLGFSYTGSPSGVFDSFIAQTASSTFLEALKPSTLLGIHLSDYHHLFEKHPEFHKWGHLFFQNVLFGRLFREVELLTMSAEQRYVTFMQRCPEELKVIPQKYLASYLNMKPETFSRLRASVTY</sequence>
<comment type="caution">
    <text evidence="2">The sequence shown here is derived from an EMBL/GenBank/DDBJ whole genome shotgun (WGS) entry which is preliminary data.</text>
</comment>
<evidence type="ECO:0000313" key="2">
    <source>
        <dbReference type="EMBL" id="PRX56803.1"/>
    </source>
</evidence>
<name>A0A2T0MGV1_9FLAO</name>
<evidence type="ECO:0000259" key="1">
    <source>
        <dbReference type="Pfam" id="PF00027"/>
    </source>
</evidence>
<proteinExistence type="predicted"/>
<accession>A0A2T0MGV1</accession>
<protein>
    <submittedName>
        <fullName evidence="2">CRP-like cAMP-binding protein</fullName>
    </submittedName>
</protein>
<dbReference type="RefSeq" id="WP_106143744.1">
    <property type="nucleotide sequence ID" value="NZ_PVYX01000001.1"/>
</dbReference>
<dbReference type="OrthoDB" id="792939at2"/>
<dbReference type="InterPro" id="IPR000595">
    <property type="entry name" value="cNMP-bd_dom"/>
</dbReference>
<keyword evidence="3" id="KW-1185">Reference proteome</keyword>
<dbReference type="EMBL" id="PVYX01000001">
    <property type="protein sequence ID" value="PRX56803.1"/>
    <property type="molecule type" value="Genomic_DNA"/>
</dbReference>
<dbReference type="AlphaFoldDB" id="A0A2T0MGV1"/>
<dbReference type="Pfam" id="PF00027">
    <property type="entry name" value="cNMP_binding"/>
    <property type="match status" value="1"/>
</dbReference>
<dbReference type="SUPFAM" id="SSF51206">
    <property type="entry name" value="cAMP-binding domain-like"/>
    <property type="match status" value="1"/>
</dbReference>
<evidence type="ECO:0000313" key="3">
    <source>
        <dbReference type="Proteomes" id="UP000237640"/>
    </source>
</evidence>
<dbReference type="InterPro" id="IPR018490">
    <property type="entry name" value="cNMP-bd_dom_sf"/>
</dbReference>
<dbReference type="Gene3D" id="2.60.120.10">
    <property type="entry name" value="Jelly Rolls"/>
    <property type="match status" value="1"/>
</dbReference>
<dbReference type="InterPro" id="IPR014710">
    <property type="entry name" value="RmlC-like_jellyroll"/>
</dbReference>
<gene>
    <name evidence="2" type="ORF">CLV81_0801</name>
</gene>